<accession>A0A699YXR6</accession>
<protein>
    <submittedName>
        <fullName evidence="3">Dynein heavy chain 7, axonemal</fullName>
    </submittedName>
</protein>
<evidence type="ECO:0000259" key="2">
    <source>
        <dbReference type="Pfam" id="PF12774"/>
    </source>
</evidence>
<dbReference type="GO" id="GO:0005524">
    <property type="term" value="F:ATP binding"/>
    <property type="evidence" value="ECO:0007669"/>
    <property type="project" value="InterPro"/>
</dbReference>
<dbReference type="AlphaFoldDB" id="A0A699YXR6"/>
<feature type="non-terminal residue" evidence="3">
    <location>
        <position position="1"/>
    </location>
</feature>
<dbReference type="GO" id="GO:0030286">
    <property type="term" value="C:dynein complex"/>
    <property type="evidence" value="ECO:0007669"/>
    <property type="project" value="InterPro"/>
</dbReference>
<dbReference type="PANTHER" id="PTHR45703:SF38">
    <property type="entry name" value="DYNEINS HEAVY CHAIN"/>
    <property type="match status" value="1"/>
</dbReference>
<dbReference type="EMBL" id="BLLF01000438">
    <property type="protein sequence ID" value="GFH11816.1"/>
    <property type="molecule type" value="Genomic_DNA"/>
</dbReference>
<gene>
    <name evidence="3" type="ORF">HaLaN_07380</name>
</gene>
<organism evidence="3 4">
    <name type="scientific">Haematococcus lacustris</name>
    <name type="common">Green alga</name>
    <name type="synonym">Haematococcus pluvialis</name>
    <dbReference type="NCBI Taxonomy" id="44745"/>
    <lineage>
        <taxon>Eukaryota</taxon>
        <taxon>Viridiplantae</taxon>
        <taxon>Chlorophyta</taxon>
        <taxon>core chlorophytes</taxon>
        <taxon>Chlorophyceae</taxon>
        <taxon>CS clade</taxon>
        <taxon>Chlamydomonadales</taxon>
        <taxon>Haematococcaceae</taxon>
        <taxon>Haematococcus</taxon>
    </lineage>
</organism>
<feature type="domain" description="Dynein heavy chain hydrolytic ATP-binding dynein motor region" evidence="2">
    <location>
        <begin position="2"/>
        <end position="100"/>
    </location>
</feature>
<feature type="region of interest" description="Disordered" evidence="1">
    <location>
        <begin position="87"/>
        <end position="109"/>
    </location>
</feature>
<dbReference type="Gene3D" id="3.40.50.300">
    <property type="entry name" value="P-loop containing nucleotide triphosphate hydrolases"/>
    <property type="match status" value="1"/>
</dbReference>
<dbReference type="PANTHER" id="PTHR45703">
    <property type="entry name" value="DYNEIN HEAVY CHAIN"/>
    <property type="match status" value="1"/>
</dbReference>
<comment type="caution">
    <text evidence="3">The sequence shown here is derived from an EMBL/GenBank/DDBJ whole genome shotgun (WGS) entry which is preliminary data.</text>
</comment>
<dbReference type="GO" id="GO:0007018">
    <property type="term" value="P:microtubule-based movement"/>
    <property type="evidence" value="ECO:0007669"/>
    <property type="project" value="InterPro"/>
</dbReference>
<evidence type="ECO:0000313" key="4">
    <source>
        <dbReference type="Proteomes" id="UP000485058"/>
    </source>
</evidence>
<reference evidence="3 4" key="1">
    <citation type="submission" date="2020-02" db="EMBL/GenBank/DDBJ databases">
        <title>Draft genome sequence of Haematococcus lacustris strain NIES-144.</title>
        <authorList>
            <person name="Morimoto D."/>
            <person name="Nakagawa S."/>
            <person name="Yoshida T."/>
            <person name="Sawayama S."/>
        </authorList>
    </citation>
    <scope>NUCLEOTIDE SEQUENCE [LARGE SCALE GENOMIC DNA]</scope>
    <source>
        <strain evidence="3 4">NIES-144</strain>
    </source>
</reference>
<proteinExistence type="predicted"/>
<dbReference type="Proteomes" id="UP000485058">
    <property type="component" value="Unassembled WGS sequence"/>
</dbReference>
<dbReference type="SUPFAM" id="SSF52540">
    <property type="entry name" value="P-loop containing nucleoside triphosphate hydrolases"/>
    <property type="match status" value="1"/>
</dbReference>
<evidence type="ECO:0000256" key="1">
    <source>
        <dbReference type="SAM" id="MobiDB-lite"/>
    </source>
</evidence>
<dbReference type="GO" id="GO:0045505">
    <property type="term" value="F:dynein intermediate chain binding"/>
    <property type="evidence" value="ECO:0007669"/>
    <property type="project" value="InterPro"/>
</dbReference>
<evidence type="ECO:0000313" key="3">
    <source>
        <dbReference type="EMBL" id="GFH11816.1"/>
    </source>
</evidence>
<sequence>MQCVVFNCSDGLDYLAMGKFFKGLASSGAWACFDEFNRIDLEVLSVIAQQILTMQRAKSAGLKTFDFEGTKLSLRPTFSVFITMNPGYAGRSELPDNLKVGPTPGRQAS</sequence>
<dbReference type="InterPro" id="IPR027417">
    <property type="entry name" value="P-loop_NTPase"/>
</dbReference>
<dbReference type="Pfam" id="PF12774">
    <property type="entry name" value="AAA_6"/>
    <property type="match status" value="1"/>
</dbReference>
<dbReference type="InterPro" id="IPR026983">
    <property type="entry name" value="DHC"/>
</dbReference>
<dbReference type="GO" id="GO:0051959">
    <property type="term" value="F:dynein light intermediate chain binding"/>
    <property type="evidence" value="ECO:0007669"/>
    <property type="project" value="InterPro"/>
</dbReference>
<name>A0A699YXR6_HAELA</name>
<dbReference type="InterPro" id="IPR035699">
    <property type="entry name" value="AAA_6"/>
</dbReference>
<keyword evidence="4" id="KW-1185">Reference proteome</keyword>